<organism evidence="2 3">
    <name type="scientific">Mycena albidolilacea</name>
    <dbReference type="NCBI Taxonomy" id="1033008"/>
    <lineage>
        <taxon>Eukaryota</taxon>
        <taxon>Fungi</taxon>
        <taxon>Dikarya</taxon>
        <taxon>Basidiomycota</taxon>
        <taxon>Agaricomycotina</taxon>
        <taxon>Agaricomycetes</taxon>
        <taxon>Agaricomycetidae</taxon>
        <taxon>Agaricales</taxon>
        <taxon>Marasmiineae</taxon>
        <taxon>Mycenaceae</taxon>
        <taxon>Mycena</taxon>
    </lineage>
</organism>
<feature type="compositionally biased region" description="Polar residues" evidence="1">
    <location>
        <begin position="11"/>
        <end position="22"/>
    </location>
</feature>
<accession>A0AAD6ZCK5</accession>
<keyword evidence="3" id="KW-1185">Reference proteome</keyword>
<evidence type="ECO:0000313" key="2">
    <source>
        <dbReference type="EMBL" id="KAJ7315467.1"/>
    </source>
</evidence>
<dbReference type="EMBL" id="JARIHO010000061">
    <property type="protein sequence ID" value="KAJ7315467.1"/>
    <property type="molecule type" value="Genomic_DNA"/>
</dbReference>
<feature type="region of interest" description="Disordered" evidence="1">
    <location>
        <begin position="1"/>
        <end position="28"/>
    </location>
</feature>
<sequence length="340" mass="37074">MQGATPVFSPIRTTRSGAQFSPNELDPPTLNGVTFRVIHTNISLDRLLQEALVATDRRAADLDAGGEVGKNRLGEVTAPGNGDAGLGAESGAGSSSIREEEMGGGGKTTAKREIALPNPVLSCSTPAGAGSEVGEVQMRHECLGGSEGEGRPWRRRGVVAVSLFRNQEGTNGGRVGWQIPRDPHARIRICPIALAHARVIREPRFQHGAFNPEPLLIRSVWCTCTFHLFLITLWPLRRTCRSRAHLPSTRPVASLSIPPGVALRGAASSSDFVFFVLRLEGRRKNSDAKTLELLPVPPIRWLYKYWKTLNLFDTHSTLGHTRTQLSQRRPRVPAQDVLGK</sequence>
<comment type="caution">
    <text evidence="2">The sequence shown here is derived from an EMBL/GenBank/DDBJ whole genome shotgun (WGS) entry which is preliminary data.</text>
</comment>
<reference evidence="2" key="1">
    <citation type="submission" date="2023-03" db="EMBL/GenBank/DDBJ databases">
        <title>Massive genome expansion in bonnet fungi (Mycena s.s.) driven by repeated elements and novel gene families across ecological guilds.</title>
        <authorList>
            <consortium name="Lawrence Berkeley National Laboratory"/>
            <person name="Harder C.B."/>
            <person name="Miyauchi S."/>
            <person name="Viragh M."/>
            <person name="Kuo A."/>
            <person name="Thoen E."/>
            <person name="Andreopoulos B."/>
            <person name="Lu D."/>
            <person name="Skrede I."/>
            <person name="Drula E."/>
            <person name="Henrissat B."/>
            <person name="Morin E."/>
            <person name="Kohler A."/>
            <person name="Barry K."/>
            <person name="LaButti K."/>
            <person name="Morin E."/>
            <person name="Salamov A."/>
            <person name="Lipzen A."/>
            <person name="Mereny Z."/>
            <person name="Hegedus B."/>
            <person name="Baldrian P."/>
            <person name="Stursova M."/>
            <person name="Weitz H."/>
            <person name="Taylor A."/>
            <person name="Grigoriev I.V."/>
            <person name="Nagy L.G."/>
            <person name="Martin F."/>
            <person name="Kauserud H."/>
        </authorList>
    </citation>
    <scope>NUCLEOTIDE SEQUENCE</scope>
    <source>
        <strain evidence="2">CBHHK002</strain>
    </source>
</reference>
<gene>
    <name evidence="2" type="ORF">DFH08DRAFT_820396</name>
</gene>
<dbReference type="Proteomes" id="UP001218218">
    <property type="component" value="Unassembled WGS sequence"/>
</dbReference>
<name>A0AAD6ZCK5_9AGAR</name>
<dbReference type="AlphaFoldDB" id="A0AAD6ZCK5"/>
<evidence type="ECO:0000313" key="3">
    <source>
        <dbReference type="Proteomes" id="UP001218218"/>
    </source>
</evidence>
<feature type="region of interest" description="Disordered" evidence="1">
    <location>
        <begin position="67"/>
        <end position="110"/>
    </location>
</feature>
<protein>
    <submittedName>
        <fullName evidence="2">Uncharacterized protein</fullName>
    </submittedName>
</protein>
<evidence type="ECO:0000256" key="1">
    <source>
        <dbReference type="SAM" id="MobiDB-lite"/>
    </source>
</evidence>
<proteinExistence type="predicted"/>